<proteinExistence type="predicted"/>
<name>A0AAU7PH11_9CAUD</name>
<sequence>MELRSSIAFICDQETLDVIDVLLNDDGIMDDMVSSLDYIPELETDDTNVWRCNIDTNSWINIYELQTRIDSKVESLKYDIIYASTDTTTFIDVVSLSGNFDSYLDTDVDKIQEMCETYGLEFYGTSDEDEEDYYDEDEDSQY</sequence>
<reference evidence="1" key="1">
    <citation type="submission" date="2024-05" db="EMBL/GenBank/DDBJ databases">
        <authorList>
            <person name="Badawy S."/>
            <person name="Skurnik M."/>
        </authorList>
    </citation>
    <scope>NUCLEOTIDE SEQUENCE</scope>
</reference>
<organism evidence="1">
    <name type="scientific">Escherichia phage fEgEco12</name>
    <dbReference type="NCBI Taxonomy" id="3158837"/>
    <lineage>
        <taxon>Viruses</taxon>
        <taxon>Duplodnaviria</taxon>
        <taxon>Heunggongvirae</taxon>
        <taxon>Uroviricota</taxon>
        <taxon>Caudoviricetes</taxon>
    </lineage>
</organism>
<accession>A0AAU7PH11</accession>
<evidence type="ECO:0000313" key="1">
    <source>
        <dbReference type="EMBL" id="XBS49458.1"/>
    </source>
</evidence>
<dbReference type="EMBL" id="PP777464">
    <property type="protein sequence ID" value="XBS49458.1"/>
    <property type="molecule type" value="Genomic_DNA"/>
</dbReference>
<protein>
    <submittedName>
        <fullName evidence="1">Uncharacterized protein</fullName>
    </submittedName>
</protein>